<dbReference type="Gene3D" id="2.40.70.10">
    <property type="entry name" value="Acid Proteases"/>
    <property type="match status" value="1"/>
</dbReference>
<evidence type="ECO:0000313" key="1">
    <source>
        <dbReference type="EMBL" id="KII60438.1"/>
    </source>
</evidence>
<protein>
    <recommendedName>
        <fullName evidence="3">Retropepsins domain-containing protein</fullName>
    </recommendedName>
</protein>
<dbReference type="InterPro" id="IPR021109">
    <property type="entry name" value="Peptidase_aspartic_dom_sf"/>
</dbReference>
<evidence type="ECO:0008006" key="3">
    <source>
        <dbReference type="Google" id="ProtNLM"/>
    </source>
</evidence>
<dbReference type="SUPFAM" id="SSF50630">
    <property type="entry name" value="Acid proteases"/>
    <property type="match status" value="1"/>
</dbReference>
<gene>
    <name evidence="1" type="ORF">RF11_15826</name>
</gene>
<dbReference type="EMBL" id="JWZT01005619">
    <property type="protein sequence ID" value="KII60438.1"/>
    <property type="molecule type" value="Genomic_DNA"/>
</dbReference>
<sequence length="109" mass="11796">MTIDSGSSVSCIGPSVWSQIGKPALTPICRLKGNSNNVIKTLGSSSIWVRMNSGQFNLTVIVTTVEDQPILGLNWFEALGISICVKCLDRLNGEPKTHSELLSTFPEVF</sequence>
<evidence type="ECO:0000313" key="2">
    <source>
        <dbReference type="Proteomes" id="UP000031668"/>
    </source>
</evidence>
<dbReference type="Proteomes" id="UP000031668">
    <property type="component" value="Unassembled WGS sequence"/>
</dbReference>
<dbReference type="AlphaFoldDB" id="A0A0C2I5M3"/>
<name>A0A0C2I5M3_THEKT</name>
<organism evidence="1 2">
    <name type="scientific">Thelohanellus kitauei</name>
    <name type="common">Myxosporean</name>
    <dbReference type="NCBI Taxonomy" id="669202"/>
    <lineage>
        <taxon>Eukaryota</taxon>
        <taxon>Metazoa</taxon>
        <taxon>Cnidaria</taxon>
        <taxon>Myxozoa</taxon>
        <taxon>Myxosporea</taxon>
        <taxon>Bivalvulida</taxon>
        <taxon>Platysporina</taxon>
        <taxon>Myxobolidae</taxon>
        <taxon>Thelohanellus</taxon>
    </lineage>
</organism>
<dbReference type="OrthoDB" id="5978043at2759"/>
<keyword evidence="2" id="KW-1185">Reference proteome</keyword>
<proteinExistence type="predicted"/>
<reference evidence="1 2" key="1">
    <citation type="journal article" date="2014" name="Genome Biol. Evol.">
        <title>The genome of the myxosporean Thelohanellus kitauei shows adaptations to nutrient acquisition within its fish host.</title>
        <authorList>
            <person name="Yang Y."/>
            <person name="Xiong J."/>
            <person name="Zhou Z."/>
            <person name="Huo F."/>
            <person name="Miao W."/>
            <person name="Ran C."/>
            <person name="Liu Y."/>
            <person name="Zhang J."/>
            <person name="Feng J."/>
            <person name="Wang M."/>
            <person name="Wang M."/>
            <person name="Wang L."/>
            <person name="Yao B."/>
        </authorList>
    </citation>
    <scope>NUCLEOTIDE SEQUENCE [LARGE SCALE GENOMIC DNA]</scope>
    <source>
        <strain evidence="1">Wuqing</strain>
    </source>
</reference>
<accession>A0A0C2I5M3</accession>
<comment type="caution">
    <text evidence="1">The sequence shown here is derived from an EMBL/GenBank/DDBJ whole genome shotgun (WGS) entry which is preliminary data.</text>
</comment>